<dbReference type="EMBL" id="ATLV01003047">
    <property type="status" value="NOT_ANNOTATED_CDS"/>
    <property type="molecule type" value="Genomic_DNA"/>
</dbReference>
<dbReference type="GO" id="GO:0016787">
    <property type="term" value="F:hydrolase activity"/>
    <property type="evidence" value="ECO:0007669"/>
    <property type="project" value="UniProtKB-KW"/>
</dbReference>
<reference evidence="2" key="2">
    <citation type="submission" date="2020-05" db="UniProtKB">
        <authorList>
            <consortium name="EnsemblMetazoa"/>
        </authorList>
    </citation>
    <scope>IDENTIFICATION</scope>
</reference>
<organism evidence="1">
    <name type="scientific">Anopheles sinensis</name>
    <name type="common">Mosquito</name>
    <dbReference type="NCBI Taxonomy" id="74873"/>
    <lineage>
        <taxon>Eukaryota</taxon>
        <taxon>Metazoa</taxon>
        <taxon>Ecdysozoa</taxon>
        <taxon>Arthropoda</taxon>
        <taxon>Hexapoda</taxon>
        <taxon>Insecta</taxon>
        <taxon>Pterygota</taxon>
        <taxon>Neoptera</taxon>
        <taxon>Endopterygota</taxon>
        <taxon>Diptera</taxon>
        <taxon>Nematocera</taxon>
        <taxon>Culicoidea</taxon>
        <taxon>Culicidae</taxon>
        <taxon>Anophelinae</taxon>
        <taxon>Anopheles</taxon>
    </lineage>
</organism>
<dbReference type="EMBL" id="KE524109">
    <property type="protein sequence ID" value="KFB34884.1"/>
    <property type="molecule type" value="Genomic_DNA"/>
</dbReference>
<dbReference type="AlphaFoldDB" id="A0A084VA90"/>
<keyword evidence="1" id="KW-0378">Hydrolase</keyword>
<keyword evidence="3" id="KW-1185">Reference proteome</keyword>
<evidence type="ECO:0000313" key="2">
    <source>
        <dbReference type="EnsemblMetazoa" id="ASIC000623-PA"/>
    </source>
</evidence>
<evidence type="ECO:0000313" key="1">
    <source>
        <dbReference type="EMBL" id="KFB34884.1"/>
    </source>
</evidence>
<name>A0A084VA90_ANOSI</name>
<dbReference type="EnsemblMetazoa" id="ASIC000623-RA">
    <property type="protein sequence ID" value="ASIC000623-PA"/>
    <property type="gene ID" value="ASIC000623"/>
</dbReference>
<dbReference type="VEuPathDB" id="VectorBase:ASIC000623"/>
<protein>
    <submittedName>
        <fullName evidence="1 2">Alpha/beta hydrolase</fullName>
    </submittedName>
</protein>
<accession>A0A084VA90</accession>
<proteinExistence type="predicted"/>
<evidence type="ECO:0000313" key="3">
    <source>
        <dbReference type="Proteomes" id="UP000030765"/>
    </source>
</evidence>
<gene>
    <name evidence="1" type="ORF">ZHAS_00000623</name>
</gene>
<reference evidence="1 3" key="1">
    <citation type="journal article" date="2014" name="BMC Genomics">
        <title>Genome sequence of Anopheles sinensis provides insight into genetics basis of mosquito competence for malaria parasites.</title>
        <authorList>
            <person name="Zhou D."/>
            <person name="Zhang D."/>
            <person name="Ding G."/>
            <person name="Shi L."/>
            <person name="Hou Q."/>
            <person name="Ye Y."/>
            <person name="Xu Y."/>
            <person name="Zhou H."/>
            <person name="Xiong C."/>
            <person name="Li S."/>
            <person name="Yu J."/>
            <person name="Hong S."/>
            <person name="Yu X."/>
            <person name="Zou P."/>
            <person name="Chen C."/>
            <person name="Chang X."/>
            <person name="Wang W."/>
            <person name="Lv Y."/>
            <person name="Sun Y."/>
            <person name="Ma L."/>
            <person name="Shen B."/>
            <person name="Zhu C."/>
        </authorList>
    </citation>
    <scope>NUCLEOTIDE SEQUENCE [LARGE SCALE GENOMIC DNA]</scope>
</reference>
<dbReference type="Proteomes" id="UP000030765">
    <property type="component" value="Unassembled WGS sequence"/>
</dbReference>
<sequence>MSNLLKCPASECANKGNILEKRRGTASTLERDRFRFRAPGQAKFTPQPNVRKLCMTCEERNEEMLIEDAQLEVMGAGFGGFLGGSWMTV</sequence>